<feature type="compositionally biased region" description="Polar residues" evidence="1">
    <location>
        <begin position="675"/>
        <end position="692"/>
    </location>
</feature>
<dbReference type="GO" id="GO:0006897">
    <property type="term" value="P:endocytosis"/>
    <property type="evidence" value="ECO:0007669"/>
    <property type="project" value="TreeGrafter"/>
</dbReference>
<dbReference type="SMART" id="SM00054">
    <property type="entry name" value="EFh"/>
    <property type="match status" value="4"/>
</dbReference>
<evidence type="ECO:0000259" key="2">
    <source>
        <dbReference type="PROSITE" id="PS50031"/>
    </source>
</evidence>
<dbReference type="InterPro" id="IPR000261">
    <property type="entry name" value="EH_dom"/>
</dbReference>
<feature type="domain" description="EF-hand" evidence="3">
    <location>
        <begin position="51"/>
        <end position="86"/>
    </location>
</feature>
<organism evidence="4 5">
    <name type="scientific">Bifiguratus adelaidae</name>
    <dbReference type="NCBI Taxonomy" id="1938954"/>
    <lineage>
        <taxon>Eukaryota</taxon>
        <taxon>Fungi</taxon>
        <taxon>Fungi incertae sedis</taxon>
        <taxon>Mucoromycota</taxon>
        <taxon>Mucoromycotina</taxon>
        <taxon>Endogonomycetes</taxon>
        <taxon>Endogonales</taxon>
        <taxon>Endogonales incertae sedis</taxon>
        <taxon>Bifiguratus</taxon>
    </lineage>
</organism>
<dbReference type="PROSITE" id="PS50031">
    <property type="entry name" value="EH"/>
    <property type="match status" value="3"/>
</dbReference>
<feature type="domain" description="EH" evidence="2">
    <location>
        <begin position="138"/>
        <end position="228"/>
    </location>
</feature>
<name>A0A261Y003_9FUNG</name>
<dbReference type="Gene3D" id="1.10.238.10">
    <property type="entry name" value="EF-hand"/>
    <property type="match status" value="3"/>
</dbReference>
<dbReference type="CDD" id="cd00052">
    <property type="entry name" value="EH"/>
    <property type="match status" value="3"/>
</dbReference>
<dbReference type="GO" id="GO:0005737">
    <property type="term" value="C:cytoplasm"/>
    <property type="evidence" value="ECO:0007669"/>
    <property type="project" value="TreeGrafter"/>
</dbReference>
<keyword evidence="5" id="KW-1185">Reference proteome</keyword>
<feature type="domain" description="EH" evidence="2">
    <location>
        <begin position="315"/>
        <end position="404"/>
    </location>
</feature>
<feature type="domain" description="EH" evidence="2">
    <location>
        <begin position="18"/>
        <end position="103"/>
    </location>
</feature>
<feature type="region of interest" description="Disordered" evidence="1">
    <location>
        <begin position="634"/>
        <end position="694"/>
    </location>
</feature>
<feature type="region of interest" description="Disordered" evidence="1">
    <location>
        <begin position="714"/>
        <end position="737"/>
    </location>
</feature>
<gene>
    <name evidence="4" type="ORF">BZG36_02926</name>
</gene>
<evidence type="ECO:0000256" key="1">
    <source>
        <dbReference type="SAM" id="MobiDB-lite"/>
    </source>
</evidence>
<dbReference type="Gene3D" id="1.10.287.1490">
    <property type="match status" value="1"/>
</dbReference>
<dbReference type="InterPro" id="IPR002048">
    <property type="entry name" value="EF_hand_dom"/>
</dbReference>
<proteinExistence type="predicted"/>
<dbReference type="GO" id="GO:0005886">
    <property type="term" value="C:plasma membrane"/>
    <property type="evidence" value="ECO:0007669"/>
    <property type="project" value="TreeGrafter"/>
</dbReference>
<dbReference type="GO" id="GO:0005509">
    <property type="term" value="F:calcium ion binding"/>
    <property type="evidence" value="ECO:0007669"/>
    <property type="project" value="InterPro"/>
</dbReference>
<protein>
    <recommendedName>
        <fullName evidence="6">Endocytosis protein 3</fullName>
    </recommendedName>
</protein>
<sequence length="737" mass="80539">MQSDSNSAVSSLQLNPREQLYYSELFAAADSGKLGYLTGQAAVAFMSRSNLRQQQLAEIWQLADTDGRGVLDRTAFFRAMKLIAAAQSGWNISAQSLYAQDLPLPHITGFSQSPILAQASQRNELQSNAAPLGPTEADKQKFIALFNQANPVNGILPGDKLKDILLRSRLPNEQLGQIWNLADVRRSGSFNQDEFIIAMYFVQGLMDGTIKTLPATLPASLHNSSANSSFPQYGQPNLQASKQNVDDNLPLGTLARQLTGSPQTFQNVPPLSPITRHLTGSPTLSRASPSRSATLTSLGASAFNFAPQWDISTEEKRKFDQFFDNIDSDMQGRVEGSDAVDFFSRSGLPSDDLARIWDLADIRHQGSLSRDEFAVAMYLIQRRMGGHDIPRELPRSLVPPSMREGRPNMQVNSPKQQAPIDPFSEAPAMQSYPQGWISPQTTGMTASSIGASKAAPQNSEDMDLLGDFDADTSLKYTEETKNVNALHTELLKIGNDLPQVTQKRQTLEAQLASIKDQYAKLEKALTQQKSMQQSEESALESLKARRDAEQPGVSDLSNEYEAAEKAVQEVRQQKDALEAQIQASKAEANECRAKVRQIQEEANKLRAQLEALRKEGKVAKLDLETEAAIKAAEAHARSGERTQVSSSASLFGDQTEDKFKASSEATGSPVRPVPSASQSGNQYGQQKATMSGATAAADLNDPFAIFTDSFDDTNSKFRSQGPVRSEDAFNSAFPSFD</sequence>
<dbReference type="PANTHER" id="PTHR11216">
    <property type="entry name" value="EH DOMAIN"/>
    <property type="match status" value="1"/>
</dbReference>
<dbReference type="Proteomes" id="UP000242875">
    <property type="component" value="Unassembled WGS sequence"/>
</dbReference>
<accession>A0A261Y003</accession>
<reference evidence="4 5" key="1">
    <citation type="journal article" date="2017" name="Mycologia">
        <title>Bifiguratus adelaidae, gen. et sp. nov., a new member of Mucoromycotina in endophytic and soil-dwelling habitats.</title>
        <authorList>
            <person name="Torres-Cruz T.J."/>
            <person name="Billingsley Tobias T.L."/>
            <person name="Almatruk M."/>
            <person name="Hesse C."/>
            <person name="Kuske C.R."/>
            <person name="Desiro A."/>
            <person name="Benucci G.M."/>
            <person name="Bonito G."/>
            <person name="Stajich J.E."/>
            <person name="Dunlap C."/>
            <person name="Arnold A.E."/>
            <person name="Porras-Alfaro A."/>
        </authorList>
    </citation>
    <scope>NUCLEOTIDE SEQUENCE [LARGE SCALE GENOMIC DNA]</scope>
    <source>
        <strain evidence="4 5">AZ0501</strain>
    </source>
</reference>
<dbReference type="OrthoDB" id="524326at2759"/>
<feature type="domain" description="EF-hand" evidence="3">
    <location>
        <begin position="348"/>
        <end position="383"/>
    </location>
</feature>
<dbReference type="Pfam" id="PF12763">
    <property type="entry name" value="EH"/>
    <property type="match status" value="3"/>
</dbReference>
<evidence type="ECO:0000313" key="4">
    <source>
        <dbReference type="EMBL" id="OZJ03945.1"/>
    </source>
</evidence>
<dbReference type="PANTHER" id="PTHR11216:SF170">
    <property type="entry name" value="DYNAMIN ASSOCIATED PROTEIN 160, ISOFORM D"/>
    <property type="match status" value="1"/>
</dbReference>
<feature type="compositionally biased region" description="Polar residues" evidence="1">
    <location>
        <begin position="526"/>
        <end position="536"/>
    </location>
</feature>
<dbReference type="EMBL" id="MVBO01000061">
    <property type="protein sequence ID" value="OZJ03945.1"/>
    <property type="molecule type" value="Genomic_DNA"/>
</dbReference>
<dbReference type="AlphaFoldDB" id="A0A261Y003"/>
<dbReference type="SMART" id="SM00027">
    <property type="entry name" value="EH"/>
    <property type="match status" value="3"/>
</dbReference>
<evidence type="ECO:0000259" key="3">
    <source>
        <dbReference type="PROSITE" id="PS50222"/>
    </source>
</evidence>
<dbReference type="GO" id="GO:0016197">
    <property type="term" value="P:endosomal transport"/>
    <property type="evidence" value="ECO:0007669"/>
    <property type="project" value="TreeGrafter"/>
</dbReference>
<evidence type="ECO:0008006" key="6">
    <source>
        <dbReference type="Google" id="ProtNLM"/>
    </source>
</evidence>
<dbReference type="InterPro" id="IPR011992">
    <property type="entry name" value="EF-hand-dom_pair"/>
</dbReference>
<evidence type="ECO:0000313" key="5">
    <source>
        <dbReference type="Proteomes" id="UP000242875"/>
    </source>
</evidence>
<comment type="caution">
    <text evidence="4">The sequence shown here is derived from an EMBL/GenBank/DDBJ whole genome shotgun (WGS) entry which is preliminary data.</text>
</comment>
<feature type="region of interest" description="Disordered" evidence="1">
    <location>
        <begin position="526"/>
        <end position="559"/>
    </location>
</feature>
<dbReference type="PROSITE" id="PS50222">
    <property type="entry name" value="EF_HAND_2"/>
    <property type="match status" value="2"/>
</dbReference>
<dbReference type="SUPFAM" id="SSF47473">
    <property type="entry name" value="EF-hand"/>
    <property type="match status" value="3"/>
</dbReference>
<feature type="region of interest" description="Disordered" evidence="1">
    <location>
        <begin position="399"/>
        <end position="418"/>
    </location>
</feature>